<evidence type="ECO:0000256" key="1">
    <source>
        <dbReference type="ARBA" id="ARBA00022527"/>
    </source>
</evidence>
<keyword evidence="3" id="KW-0547">Nucleotide-binding</keyword>
<dbReference type="STRING" id="7395.A0A1A9VUB9"/>
<evidence type="ECO:0000313" key="8">
    <source>
        <dbReference type="Proteomes" id="UP000078200"/>
    </source>
</evidence>
<dbReference type="InterPro" id="IPR011009">
    <property type="entry name" value="Kinase-like_dom_sf"/>
</dbReference>
<keyword evidence="8" id="KW-1185">Reference proteome</keyword>
<dbReference type="EnsemblMetazoa" id="GAUT047912-RA">
    <property type="protein sequence ID" value="GAUT047912-PA"/>
    <property type="gene ID" value="GAUT047912"/>
</dbReference>
<organism evidence="7 8">
    <name type="scientific">Glossina austeni</name>
    <name type="common">Savannah tsetse fly</name>
    <dbReference type="NCBI Taxonomy" id="7395"/>
    <lineage>
        <taxon>Eukaryota</taxon>
        <taxon>Metazoa</taxon>
        <taxon>Ecdysozoa</taxon>
        <taxon>Arthropoda</taxon>
        <taxon>Hexapoda</taxon>
        <taxon>Insecta</taxon>
        <taxon>Pterygota</taxon>
        <taxon>Neoptera</taxon>
        <taxon>Endopterygota</taxon>
        <taxon>Diptera</taxon>
        <taxon>Brachycera</taxon>
        <taxon>Muscomorpha</taxon>
        <taxon>Hippoboscoidea</taxon>
        <taxon>Glossinidae</taxon>
        <taxon>Glossina</taxon>
    </lineage>
</organism>
<evidence type="ECO:0000313" key="7">
    <source>
        <dbReference type="EnsemblMetazoa" id="GAUT047912-PA"/>
    </source>
</evidence>
<dbReference type="Proteomes" id="UP000078200">
    <property type="component" value="Unassembled WGS sequence"/>
</dbReference>
<keyword evidence="5" id="KW-0067">ATP-binding</keyword>
<evidence type="ECO:0000256" key="3">
    <source>
        <dbReference type="ARBA" id="ARBA00022741"/>
    </source>
</evidence>
<proteinExistence type="predicted"/>
<dbReference type="SUPFAM" id="SSF56112">
    <property type="entry name" value="Protein kinase-like (PK-like)"/>
    <property type="match status" value="1"/>
</dbReference>
<evidence type="ECO:0000256" key="4">
    <source>
        <dbReference type="ARBA" id="ARBA00022777"/>
    </source>
</evidence>
<dbReference type="PANTHER" id="PTHR24351">
    <property type="entry name" value="RIBOSOMAL PROTEIN S6 KINASE"/>
    <property type="match status" value="1"/>
</dbReference>
<evidence type="ECO:0000256" key="2">
    <source>
        <dbReference type="ARBA" id="ARBA00022679"/>
    </source>
</evidence>
<evidence type="ECO:0000259" key="6">
    <source>
        <dbReference type="PROSITE" id="PS50011"/>
    </source>
</evidence>
<name>A0A1A9VUB9_GLOAU</name>
<dbReference type="VEuPathDB" id="VectorBase:GAUT047912"/>
<dbReference type="PROSITE" id="PS50011">
    <property type="entry name" value="PROTEIN_KINASE_DOM"/>
    <property type="match status" value="1"/>
</dbReference>
<dbReference type="InterPro" id="IPR000719">
    <property type="entry name" value="Prot_kinase_dom"/>
</dbReference>
<dbReference type="Gene3D" id="1.10.510.10">
    <property type="entry name" value="Transferase(Phosphotransferase) domain 1"/>
    <property type="match status" value="1"/>
</dbReference>
<keyword evidence="4" id="KW-0418">Kinase</keyword>
<feature type="domain" description="Protein kinase" evidence="6">
    <location>
        <begin position="108"/>
        <end position="382"/>
    </location>
</feature>
<accession>A0A1A9VUB9</accession>
<sequence>MHFYTFPYPTCDDECVHVCTRLGLDAIIVRRNALPFNYLQFIMVFFLKKRVTTQKKTRKKLKLNIKFETTKSSFTAIQQRRSKTQWHKPLTNTIFSTHFKDTSRNKELHIEQLVAKGAYGVVFKVIDKEEQHRNQNKKQYIDNNIDDVLLPNGGTYALKVLKKSKIIAENSVQQIKNEVDIQKVCGHYPFIVRQFDIWQNRHNLHILSEYVPNGELFSKICTFSLDLIRLYLAEIALALDFLHNAGIIYRDAKSENILLTHDYHLKLTDFGLSKWLRLGFTTKTMCGTLQYMAPEILQGLPYGHSADWWSLGVIVCQMFMDKTFVKPALFMCPWLFVSFLISHGKRQSILCEGKLKESSRSCTDMSLVSTLASWGSVSLWWT</sequence>
<dbReference type="Gene3D" id="3.30.200.20">
    <property type="entry name" value="Phosphorylase Kinase, domain 1"/>
    <property type="match status" value="1"/>
</dbReference>
<dbReference type="AlphaFoldDB" id="A0A1A9VUB9"/>
<keyword evidence="1" id="KW-0723">Serine/threonine-protein kinase</keyword>
<evidence type="ECO:0000256" key="5">
    <source>
        <dbReference type="ARBA" id="ARBA00022840"/>
    </source>
</evidence>
<protein>
    <recommendedName>
        <fullName evidence="6">Protein kinase domain-containing protein</fullName>
    </recommendedName>
</protein>
<dbReference type="Pfam" id="PF00069">
    <property type="entry name" value="Pkinase"/>
    <property type="match status" value="1"/>
</dbReference>
<dbReference type="GO" id="GO:0004674">
    <property type="term" value="F:protein serine/threonine kinase activity"/>
    <property type="evidence" value="ECO:0007669"/>
    <property type="project" value="UniProtKB-KW"/>
</dbReference>
<keyword evidence="2" id="KW-0808">Transferase</keyword>
<reference evidence="7" key="1">
    <citation type="submission" date="2020-05" db="UniProtKB">
        <authorList>
            <consortium name="EnsemblMetazoa"/>
        </authorList>
    </citation>
    <scope>IDENTIFICATION</scope>
    <source>
        <strain evidence="7">TTRI</strain>
    </source>
</reference>
<dbReference type="GO" id="GO:0005524">
    <property type="term" value="F:ATP binding"/>
    <property type="evidence" value="ECO:0007669"/>
    <property type="project" value="UniProtKB-KW"/>
</dbReference>